<accession>A0ACB8WLF9</accession>
<protein>
    <submittedName>
        <fullName evidence="1">Uncharacterized protein</fullName>
    </submittedName>
</protein>
<proteinExistence type="predicted"/>
<sequence>SDSRSLYLFFSVCRERGGCKLLTELQADSGAECGGVSRQGVKSSGRLNVILRSPCQRGPSVIAGASVREPVQGEEVLLCHPVNSAWPFSSLLSVGL</sequence>
<organism evidence="1 2">
    <name type="scientific">Scortum barcoo</name>
    <name type="common">barcoo grunter</name>
    <dbReference type="NCBI Taxonomy" id="214431"/>
    <lineage>
        <taxon>Eukaryota</taxon>
        <taxon>Metazoa</taxon>
        <taxon>Chordata</taxon>
        <taxon>Craniata</taxon>
        <taxon>Vertebrata</taxon>
        <taxon>Euteleostomi</taxon>
        <taxon>Actinopterygii</taxon>
        <taxon>Neopterygii</taxon>
        <taxon>Teleostei</taxon>
        <taxon>Neoteleostei</taxon>
        <taxon>Acanthomorphata</taxon>
        <taxon>Eupercaria</taxon>
        <taxon>Centrarchiformes</taxon>
        <taxon>Terapontoidei</taxon>
        <taxon>Terapontidae</taxon>
        <taxon>Scortum</taxon>
    </lineage>
</organism>
<reference evidence="1" key="1">
    <citation type="submission" date="2022-04" db="EMBL/GenBank/DDBJ databases">
        <title>Jade perch genome.</title>
        <authorList>
            <person name="Chao B."/>
        </authorList>
    </citation>
    <scope>NUCLEOTIDE SEQUENCE</scope>
    <source>
        <strain evidence="1">CB-2022</strain>
    </source>
</reference>
<feature type="non-terminal residue" evidence="1">
    <location>
        <position position="1"/>
    </location>
</feature>
<name>A0ACB8WLF9_9TELE</name>
<evidence type="ECO:0000313" key="1">
    <source>
        <dbReference type="EMBL" id="KAI3367508.1"/>
    </source>
</evidence>
<keyword evidence="2" id="KW-1185">Reference proteome</keyword>
<comment type="caution">
    <text evidence="1">The sequence shown here is derived from an EMBL/GenBank/DDBJ whole genome shotgun (WGS) entry which is preliminary data.</text>
</comment>
<gene>
    <name evidence="1" type="ORF">L3Q82_026361</name>
</gene>
<dbReference type="Proteomes" id="UP000831701">
    <property type="component" value="Chromosome 9"/>
</dbReference>
<evidence type="ECO:0000313" key="2">
    <source>
        <dbReference type="Proteomes" id="UP000831701"/>
    </source>
</evidence>
<dbReference type="EMBL" id="CM041539">
    <property type="protein sequence ID" value="KAI3367508.1"/>
    <property type="molecule type" value="Genomic_DNA"/>
</dbReference>